<name>A0A402CJE2_RHOWR</name>
<proteinExistence type="predicted"/>
<dbReference type="GO" id="GO:0003723">
    <property type="term" value="F:RNA binding"/>
    <property type="evidence" value="ECO:0007669"/>
    <property type="project" value="InterPro"/>
</dbReference>
<keyword evidence="1" id="KW-0808">Transferase</keyword>
<accession>A0A402CJE2</accession>
<sequence length="253" mass="26858">MGGQTGEEVVVVYEPAAYVAALSRILQMLEEPSPIGAIVSELTESVRSVFDLAGAAVLLPDDGELTVAAASASVQGLERAQQRSQRGPACEAQRRGAVVAVADLTQARGRWPEFVAAAQRMGMVATAAVPLRWDRQTIGCVDLHSATPRPWCPGDLAAATVLARVVAGHLATDATLRKRQQLTEQLENALASRVVIEQAKGIIAAEGAVTVDEAFDRLRRHARRHRTSVHEVAAAVVEGHLHLTPASPPRAPD</sequence>
<dbReference type="InterPro" id="IPR005561">
    <property type="entry name" value="ANTAR"/>
</dbReference>
<dbReference type="Gene3D" id="1.10.10.10">
    <property type="entry name" value="Winged helix-like DNA-binding domain superfamily/Winged helix DNA-binding domain"/>
    <property type="match status" value="1"/>
</dbReference>
<keyword evidence="3" id="KW-0805">Transcription regulation</keyword>
<dbReference type="SUPFAM" id="SSF52172">
    <property type="entry name" value="CheY-like"/>
    <property type="match status" value="1"/>
</dbReference>
<dbReference type="Pfam" id="PF01590">
    <property type="entry name" value="GAF"/>
    <property type="match status" value="1"/>
</dbReference>
<feature type="domain" description="ANTAR" evidence="5">
    <location>
        <begin position="176"/>
        <end position="237"/>
    </location>
</feature>
<dbReference type="AlphaFoldDB" id="A0A402CJE2"/>
<dbReference type="PROSITE" id="PS50921">
    <property type="entry name" value="ANTAR"/>
    <property type="match status" value="1"/>
</dbReference>
<dbReference type="Proteomes" id="UP000287519">
    <property type="component" value="Unassembled WGS sequence"/>
</dbReference>
<evidence type="ECO:0000256" key="4">
    <source>
        <dbReference type="ARBA" id="ARBA00023163"/>
    </source>
</evidence>
<dbReference type="Pfam" id="PF03861">
    <property type="entry name" value="ANTAR"/>
    <property type="match status" value="1"/>
</dbReference>
<comment type="caution">
    <text evidence="6">The sequence shown here is derived from an EMBL/GenBank/DDBJ whole genome shotgun (WGS) entry which is preliminary data.</text>
</comment>
<dbReference type="PIRSF" id="PIRSF036625">
    <property type="entry name" value="GAF_ANTAR"/>
    <property type="match status" value="1"/>
</dbReference>
<organism evidence="6 7">
    <name type="scientific">Rhodococcus wratislaviensis</name>
    <name type="common">Tsukamurella wratislaviensis</name>
    <dbReference type="NCBI Taxonomy" id="44752"/>
    <lineage>
        <taxon>Bacteria</taxon>
        <taxon>Bacillati</taxon>
        <taxon>Actinomycetota</taxon>
        <taxon>Actinomycetes</taxon>
        <taxon>Mycobacteriales</taxon>
        <taxon>Nocardiaceae</taxon>
        <taxon>Rhodococcus</taxon>
    </lineage>
</organism>
<dbReference type="OrthoDB" id="3683444at2"/>
<dbReference type="GO" id="GO:0016301">
    <property type="term" value="F:kinase activity"/>
    <property type="evidence" value="ECO:0007669"/>
    <property type="project" value="UniProtKB-KW"/>
</dbReference>
<evidence type="ECO:0000256" key="2">
    <source>
        <dbReference type="ARBA" id="ARBA00022777"/>
    </source>
</evidence>
<dbReference type="Gene3D" id="3.30.450.40">
    <property type="match status" value="1"/>
</dbReference>
<dbReference type="SMART" id="SM00065">
    <property type="entry name" value="GAF"/>
    <property type="match status" value="1"/>
</dbReference>
<dbReference type="SUPFAM" id="SSF55781">
    <property type="entry name" value="GAF domain-like"/>
    <property type="match status" value="1"/>
</dbReference>
<gene>
    <name evidence="6" type="ORF">Rhow_008068</name>
</gene>
<dbReference type="InterPro" id="IPR003018">
    <property type="entry name" value="GAF"/>
</dbReference>
<evidence type="ECO:0000256" key="1">
    <source>
        <dbReference type="ARBA" id="ARBA00022679"/>
    </source>
</evidence>
<evidence type="ECO:0000256" key="3">
    <source>
        <dbReference type="ARBA" id="ARBA00023015"/>
    </source>
</evidence>
<dbReference type="SMART" id="SM01012">
    <property type="entry name" value="ANTAR"/>
    <property type="match status" value="1"/>
</dbReference>
<protein>
    <recommendedName>
        <fullName evidence="5">ANTAR domain-containing protein</fullName>
    </recommendedName>
</protein>
<dbReference type="InterPro" id="IPR011006">
    <property type="entry name" value="CheY-like_superfamily"/>
</dbReference>
<evidence type="ECO:0000313" key="7">
    <source>
        <dbReference type="Proteomes" id="UP000287519"/>
    </source>
</evidence>
<reference evidence="6 7" key="1">
    <citation type="submission" date="2018-11" db="EMBL/GenBank/DDBJ databases">
        <title>Microbial catabolism of amino acid.</title>
        <authorList>
            <person name="Hibi M."/>
            <person name="Ogawa J."/>
        </authorList>
    </citation>
    <scope>NUCLEOTIDE SEQUENCE [LARGE SCALE GENOMIC DNA]</scope>
    <source>
        <strain evidence="6 7">C31-06</strain>
    </source>
</reference>
<evidence type="ECO:0000313" key="6">
    <source>
        <dbReference type="EMBL" id="GCE43770.1"/>
    </source>
</evidence>
<keyword evidence="2" id="KW-0418">Kinase</keyword>
<keyword evidence="4" id="KW-0804">Transcription</keyword>
<dbReference type="InterPro" id="IPR012074">
    <property type="entry name" value="GAF_ANTAR"/>
</dbReference>
<keyword evidence="7" id="KW-1185">Reference proteome</keyword>
<dbReference type="InterPro" id="IPR029016">
    <property type="entry name" value="GAF-like_dom_sf"/>
</dbReference>
<dbReference type="EMBL" id="BHYM01000080">
    <property type="protein sequence ID" value="GCE43770.1"/>
    <property type="molecule type" value="Genomic_DNA"/>
</dbReference>
<dbReference type="RefSeq" id="WP_124395468.1">
    <property type="nucleotide sequence ID" value="NZ_BHYM01000080.1"/>
</dbReference>
<dbReference type="InterPro" id="IPR036388">
    <property type="entry name" value="WH-like_DNA-bd_sf"/>
</dbReference>
<evidence type="ECO:0000259" key="5">
    <source>
        <dbReference type="PROSITE" id="PS50921"/>
    </source>
</evidence>